<dbReference type="Gene3D" id="1.10.10.1070">
    <property type="entry name" value="Zinc finger, BED domain-containing"/>
    <property type="match status" value="1"/>
</dbReference>
<organism evidence="11 12">
    <name type="scientific">Macrosiphum euphorbiae</name>
    <name type="common">potato aphid</name>
    <dbReference type="NCBI Taxonomy" id="13131"/>
    <lineage>
        <taxon>Eukaryota</taxon>
        <taxon>Metazoa</taxon>
        <taxon>Ecdysozoa</taxon>
        <taxon>Arthropoda</taxon>
        <taxon>Hexapoda</taxon>
        <taxon>Insecta</taxon>
        <taxon>Pterygota</taxon>
        <taxon>Neoptera</taxon>
        <taxon>Paraneoptera</taxon>
        <taxon>Hemiptera</taxon>
        <taxon>Sternorrhyncha</taxon>
        <taxon>Aphidomorpha</taxon>
        <taxon>Aphidoidea</taxon>
        <taxon>Aphididae</taxon>
        <taxon>Macrosiphini</taxon>
        <taxon>Macrosiphum</taxon>
    </lineage>
</organism>
<dbReference type="GO" id="GO:0008270">
    <property type="term" value="F:zinc ion binding"/>
    <property type="evidence" value="ECO:0007669"/>
    <property type="project" value="UniProtKB-KW"/>
</dbReference>
<sequence>MTNRTSNVWKFFTKDNDKTATCSICQKKIKTSGNTSNLNGHLKSKHKNALAIIANNDNLNNPEPEASTSKIPDVPSTPSASEKSKDNNVSNEMFMGAFKRQKTIAESFGVMTSFKEGGVKSDKLIQAIMYMICKDNQPISIVEDEGFK</sequence>
<dbReference type="Proteomes" id="UP001160148">
    <property type="component" value="Unassembled WGS sequence"/>
</dbReference>
<keyword evidence="6" id="KW-0804">Transcription</keyword>
<comment type="caution">
    <text evidence="11">The sequence shown here is derived from an EMBL/GenBank/DDBJ whole genome shotgun (WGS) entry which is preliminary data.</text>
</comment>
<protein>
    <recommendedName>
        <fullName evidence="10">BED-type domain-containing protein</fullName>
    </recommendedName>
</protein>
<name>A0AAV0WIS2_9HEMI</name>
<dbReference type="Pfam" id="PF02892">
    <property type="entry name" value="zf-BED"/>
    <property type="match status" value="1"/>
</dbReference>
<dbReference type="InterPro" id="IPR003656">
    <property type="entry name" value="Znf_BED"/>
</dbReference>
<feature type="compositionally biased region" description="Low complexity" evidence="9">
    <location>
        <begin position="54"/>
        <end position="66"/>
    </location>
</feature>
<evidence type="ECO:0000256" key="4">
    <source>
        <dbReference type="ARBA" id="ARBA00022833"/>
    </source>
</evidence>
<evidence type="ECO:0000256" key="5">
    <source>
        <dbReference type="ARBA" id="ARBA00023015"/>
    </source>
</evidence>
<keyword evidence="7" id="KW-0539">Nucleus</keyword>
<proteinExistence type="predicted"/>
<gene>
    <name evidence="11" type="ORF">MEUPH1_LOCUS11499</name>
</gene>
<evidence type="ECO:0000256" key="2">
    <source>
        <dbReference type="ARBA" id="ARBA00022723"/>
    </source>
</evidence>
<keyword evidence="12" id="KW-1185">Reference proteome</keyword>
<keyword evidence="2" id="KW-0479">Metal-binding</keyword>
<feature type="domain" description="BED-type" evidence="10">
    <location>
        <begin position="3"/>
        <end position="53"/>
    </location>
</feature>
<dbReference type="GO" id="GO:0009791">
    <property type="term" value="P:post-embryonic development"/>
    <property type="evidence" value="ECO:0007669"/>
    <property type="project" value="UniProtKB-ARBA"/>
</dbReference>
<evidence type="ECO:0000313" key="11">
    <source>
        <dbReference type="EMBL" id="CAI6355673.1"/>
    </source>
</evidence>
<evidence type="ECO:0000256" key="3">
    <source>
        <dbReference type="ARBA" id="ARBA00022771"/>
    </source>
</evidence>
<feature type="compositionally biased region" description="Polar residues" evidence="9">
    <location>
        <begin position="76"/>
        <end position="89"/>
    </location>
</feature>
<dbReference type="SMART" id="SM00614">
    <property type="entry name" value="ZnF_BED"/>
    <property type="match status" value="1"/>
</dbReference>
<dbReference type="EMBL" id="CARXXK010000002">
    <property type="protein sequence ID" value="CAI6355673.1"/>
    <property type="molecule type" value="Genomic_DNA"/>
</dbReference>
<keyword evidence="5" id="KW-0805">Transcription regulation</keyword>
<dbReference type="InterPro" id="IPR036236">
    <property type="entry name" value="Znf_C2H2_sf"/>
</dbReference>
<dbReference type="PANTHER" id="PTHR46481">
    <property type="entry name" value="ZINC FINGER BED DOMAIN-CONTAINING PROTEIN 4"/>
    <property type="match status" value="1"/>
</dbReference>
<keyword evidence="4" id="KW-0862">Zinc</keyword>
<dbReference type="SUPFAM" id="SSF140996">
    <property type="entry name" value="Hermes dimerisation domain"/>
    <property type="match status" value="1"/>
</dbReference>
<reference evidence="11 12" key="1">
    <citation type="submission" date="2023-01" db="EMBL/GenBank/DDBJ databases">
        <authorList>
            <person name="Whitehead M."/>
        </authorList>
    </citation>
    <scope>NUCLEOTIDE SEQUENCE [LARGE SCALE GENOMIC DNA]</scope>
</reference>
<evidence type="ECO:0000256" key="8">
    <source>
        <dbReference type="PROSITE-ProRule" id="PRU00027"/>
    </source>
</evidence>
<evidence type="ECO:0000256" key="9">
    <source>
        <dbReference type="SAM" id="MobiDB-lite"/>
    </source>
</evidence>
<dbReference type="GO" id="GO:0003677">
    <property type="term" value="F:DNA binding"/>
    <property type="evidence" value="ECO:0007669"/>
    <property type="project" value="InterPro"/>
</dbReference>
<evidence type="ECO:0000256" key="7">
    <source>
        <dbReference type="ARBA" id="ARBA00023242"/>
    </source>
</evidence>
<comment type="subcellular location">
    <subcellularLocation>
        <location evidence="1">Nucleus</location>
    </subcellularLocation>
</comment>
<dbReference type="PROSITE" id="PS50808">
    <property type="entry name" value="ZF_BED"/>
    <property type="match status" value="1"/>
</dbReference>
<dbReference type="SUPFAM" id="SSF57667">
    <property type="entry name" value="beta-beta-alpha zinc fingers"/>
    <property type="match status" value="1"/>
</dbReference>
<keyword evidence="3 8" id="KW-0863">Zinc-finger</keyword>
<dbReference type="AlphaFoldDB" id="A0AAV0WIS2"/>
<accession>A0AAV0WIS2</accession>
<evidence type="ECO:0000313" key="12">
    <source>
        <dbReference type="Proteomes" id="UP001160148"/>
    </source>
</evidence>
<evidence type="ECO:0000256" key="1">
    <source>
        <dbReference type="ARBA" id="ARBA00004123"/>
    </source>
</evidence>
<evidence type="ECO:0000259" key="10">
    <source>
        <dbReference type="PROSITE" id="PS50808"/>
    </source>
</evidence>
<dbReference type="GO" id="GO:0005634">
    <property type="term" value="C:nucleus"/>
    <property type="evidence" value="ECO:0007669"/>
    <property type="project" value="UniProtKB-SubCell"/>
</dbReference>
<dbReference type="PANTHER" id="PTHR46481:SF10">
    <property type="entry name" value="ZINC FINGER BED DOMAIN-CONTAINING PROTEIN 39"/>
    <property type="match status" value="1"/>
</dbReference>
<feature type="region of interest" description="Disordered" evidence="9">
    <location>
        <begin position="54"/>
        <end position="89"/>
    </location>
</feature>
<dbReference type="InterPro" id="IPR052035">
    <property type="entry name" value="ZnF_BED_domain_contain"/>
</dbReference>
<evidence type="ECO:0000256" key="6">
    <source>
        <dbReference type="ARBA" id="ARBA00023163"/>
    </source>
</evidence>